<protein>
    <submittedName>
        <fullName evidence="2">Uncharacterized protein</fullName>
    </submittedName>
</protein>
<feature type="compositionally biased region" description="Basic and acidic residues" evidence="1">
    <location>
        <begin position="127"/>
        <end position="147"/>
    </location>
</feature>
<sequence>MARAMGSTSPSGLELSMAVPGLSSSSGSVGVENLLGVCAGERRRGGVPDGQRGGEEFPMGSVEEDEEERGRRRRRAAPPQEAPALQGAVPPPGGELPPQPHPHAEPQFKLAGTRSAAAWARATGRGLGRERPLRRCPDEPRRQPELRPRRRRGRFLPVLAGGGGGGAAAGGAAWPHVGDEAAELTDGSHVNRGLSC</sequence>
<dbReference type="AlphaFoldDB" id="A0A8T0UGS0"/>
<gene>
    <name evidence="2" type="ORF">PVAP13_3NG304518</name>
</gene>
<feature type="compositionally biased region" description="Gly residues" evidence="1">
    <location>
        <begin position="160"/>
        <end position="169"/>
    </location>
</feature>
<evidence type="ECO:0000256" key="1">
    <source>
        <dbReference type="SAM" id="MobiDB-lite"/>
    </source>
</evidence>
<reference evidence="2" key="1">
    <citation type="submission" date="2020-05" db="EMBL/GenBank/DDBJ databases">
        <title>WGS assembly of Panicum virgatum.</title>
        <authorList>
            <person name="Lovell J.T."/>
            <person name="Jenkins J."/>
            <person name="Shu S."/>
            <person name="Juenger T.E."/>
            <person name="Schmutz J."/>
        </authorList>
    </citation>
    <scope>NUCLEOTIDE SEQUENCE</scope>
    <source>
        <strain evidence="2">AP13</strain>
    </source>
</reference>
<feature type="region of interest" description="Disordered" evidence="1">
    <location>
        <begin position="1"/>
        <end position="174"/>
    </location>
</feature>
<proteinExistence type="predicted"/>
<evidence type="ECO:0000313" key="2">
    <source>
        <dbReference type="EMBL" id="KAG2621750.1"/>
    </source>
</evidence>
<feature type="compositionally biased region" description="Pro residues" evidence="1">
    <location>
        <begin position="89"/>
        <end position="101"/>
    </location>
</feature>
<feature type="compositionally biased region" description="Low complexity" evidence="1">
    <location>
        <begin position="15"/>
        <end position="37"/>
    </location>
</feature>
<comment type="caution">
    <text evidence="2">The sequence shown here is derived from an EMBL/GenBank/DDBJ whole genome shotgun (WGS) entry which is preliminary data.</text>
</comment>
<dbReference type="Proteomes" id="UP000823388">
    <property type="component" value="Chromosome 3N"/>
</dbReference>
<dbReference type="EMBL" id="CM029042">
    <property type="protein sequence ID" value="KAG2621750.1"/>
    <property type="molecule type" value="Genomic_DNA"/>
</dbReference>
<feature type="compositionally biased region" description="Low complexity" evidence="1">
    <location>
        <begin position="110"/>
        <end position="124"/>
    </location>
</feature>
<accession>A0A8T0UGS0</accession>
<organism evidence="2 3">
    <name type="scientific">Panicum virgatum</name>
    <name type="common">Blackwell switchgrass</name>
    <dbReference type="NCBI Taxonomy" id="38727"/>
    <lineage>
        <taxon>Eukaryota</taxon>
        <taxon>Viridiplantae</taxon>
        <taxon>Streptophyta</taxon>
        <taxon>Embryophyta</taxon>
        <taxon>Tracheophyta</taxon>
        <taxon>Spermatophyta</taxon>
        <taxon>Magnoliopsida</taxon>
        <taxon>Liliopsida</taxon>
        <taxon>Poales</taxon>
        <taxon>Poaceae</taxon>
        <taxon>PACMAD clade</taxon>
        <taxon>Panicoideae</taxon>
        <taxon>Panicodae</taxon>
        <taxon>Paniceae</taxon>
        <taxon>Panicinae</taxon>
        <taxon>Panicum</taxon>
        <taxon>Panicum sect. Hiantes</taxon>
    </lineage>
</organism>
<feature type="compositionally biased region" description="Polar residues" evidence="1">
    <location>
        <begin position="1"/>
        <end position="11"/>
    </location>
</feature>
<evidence type="ECO:0000313" key="3">
    <source>
        <dbReference type="Proteomes" id="UP000823388"/>
    </source>
</evidence>
<keyword evidence="3" id="KW-1185">Reference proteome</keyword>
<name>A0A8T0UGS0_PANVG</name>